<comment type="caution">
    <text evidence="2">The sequence shown here is derived from an EMBL/GenBank/DDBJ whole genome shotgun (WGS) entry which is preliminary data.</text>
</comment>
<dbReference type="PANTHER" id="PTHR30015">
    <property type="entry name" value="MRR RESTRICTION SYSTEM PROTEIN"/>
    <property type="match status" value="1"/>
</dbReference>
<accession>A0ABY1MF19</accession>
<dbReference type="RefSeq" id="WP_085469493.1">
    <property type="nucleotide sequence ID" value="NZ_FXAV01000008.1"/>
</dbReference>
<dbReference type="SUPFAM" id="SSF52980">
    <property type="entry name" value="Restriction endonuclease-like"/>
    <property type="match status" value="1"/>
</dbReference>
<dbReference type="InterPro" id="IPR052906">
    <property type="entry name" value="Type_IV_Methyl-Rstrct_Enzyme"/>
</dbReference>
<feature type="domain" description="Restriction endonuclease type IV Mrr" evidence="1">
    <location>
        <begin position="211"/>
        <end position="321"/>
    </location>
</feature>
<gene>
    <name evidence="2" type="ORF">SAMN02745947_03093</name>
</gene>
<name>A0ABY1MF19_RHORH</name>
<evidence type="ECO:0000259" key="1">
    <source>
        <dbReference type="Pfam" id="PF04471"/>
    </source>
</evidence>
<dbReference type="EMBL" id="FXAV01000008">
    <property type="protein sequence ID" value="SMG44652.1"/>
    <property type="molecule type" value="Genomic_DNA"/>
</dbReference>
<dbReference type="InterPro" id="IPR011335">
    <property type="entry name" value="Restrct_endonuc-II-like"/>
</dbReference>
<proteinExistence type="predicted"/>
<sequence length="351" mass="37735">MTAAWVVRSGKLGERDQIALEQSCSGGGWEEIPDLTDCTSRDDVAKVVNDVLSGESKGRIQNAVAQLWALRGRITPGDILVMPMKTTKQLALGRVTEGYRYRSDNSPAMRHVVSVDWQRTDLPRSAVKQDLLYTLGSVLTVFAPSKNNAVARLEHLLDYGTDPGAVEPLPTLISQGATSVEADSSVDSPELSTDFEQAATDQILTRIGEDFAGHELAGLVTAVLEAEGFRCDMAPPGPDGGVDITAGRGPLGLDTPTLLVQVKSGGQVGAPVVSQLQGVMSAQGADQGLLVAWGGLTRPARDQMRHHRLRIRVWEAADVVDAVLRNYARLPSGIQTRLPLKQVWMLSNPED</sequence>
<dbReference type="Gene3D" id="3.40.1350.10">
    <property type="match status" value="1"/>
</dbReference>
<dbReference type="PANTHER" id="PTHR30015:SF7">
    <property type="entry name" value="TYPE IV METHYL-DIRECTED RESTRICTION ENZYME ECOKMRR"/>
    <property type="match status" value="1"/>
</dbReference>
<dbReference type="InterPro" id="IPR011856">
    <property type="entry name" value="tRNA_endonuc-like_dom_sf"/>
</dbReference>
<dbReference type="PIRSF" id="PIRSF031853">
    <property type="entry name" value="UPC031853"/>
    <property type="match status" value="1"/>
</dbReference>
<protein>
    <submittedName>
        <fullName evidence="2">Restriction system protein</fullName>
    </submittedName>
</protein>
<reference evidence="2 3" key="1">
    <citation type="submission" date="2017-04" db="EMBL/GenBank/DDBJ databases">
        <authorList>
            <person name="Varghese N."/>
            <person name="Submissions S."/>
        </authorList>
    </citation>
    <scope>NUCLEOTIDE SEQUENCE [LARGE SCALE GENOMIC DNA]</scope>
    <source>
        <strain evidence="2 3">J3</strain>
    </source>
</reference>
<dbReference type="Proteomes" id="UP000193566">
    <property type="component" value="Unassembled WGS sequence"/>
</dbReference>
<dbReference type="Pfam" id="PF04471">
    <property type="entry name" value="Mrr_cat"/>
    <property type="match status" value="1"/>
</dbReference>
<dbReference type="InterPro" id="IPR007560">
    <property type="entry name" value="Restrct_endonuc_IV_Mrr"/>
</dbReference>
<dbReference type="InterPro" id="IPR016984">
    <property type="entry name" value="UCP031853"/>
</dbReference>
<evidence type="ECO:0000313" key="3">
    <source>
        <dbReference type="Proteomes" id="UP000193566"/>
    </source>
</evidence>
<keyword evidence="3" id="KW-1185">Reference proteome</keyword>
<evidence type="ECO:0000313" key="2">
    <source>
        <dbReference type="EMBL" id="SMG44652.1"/>
    </source>
</evidence>
<organism evidence="2 3">
    <name type="scientific">Rhodococcus rhodochrous J3</name>
    <dbReference type="NCBI Taxonomy" id="903528"/>
    <lineage>
        <taxon>Bacteria</taxon>
        <taxon>Bacillati</taxon>
        <taxon>Actinomycetota</taxon>
        <taxon>Actinomycetes</taxon>
        <taxon>Mycobacteriales</taxon>
        <taxon>Nocardiaceae</taxon>
        <taxon>Rhodococcus</taxon>
    </lineage>
</organism>